<feature type="binding site" evidence="5">
    <location>
        <begin position="101"/>
        <end position="103"/>
    </location>
    <ligand>
        <name>FAD</name>
        <dbReference type="ChEBI" id="CHEBI:57692"/>
        <note>ligand shared between neighboring subunits</note>
    </ligand>
</feature>
<reference evidence="6" key="1">
    <citation type="submission" date="2022-08" db="EMBL/GenBank/DDBJ databases">
        <authorList>
            <person name="Somphong A."/>
            <person name="Phongsopitanun W."/>
        </authorList>
    </citation>
    <scope>NUCLEOTIDE SEQUENCE</scope>
    <source>
        <strain evidence="6">LP05-1</strain>
    </source>
</reference>
<dbReference type="GO" id="GO:0050797">
    <property type="term" value="F:thymidylate synthase (FAD) activity"/>
    <property type="evidence" value="ECO:0007669"/>
    <property type="project" value="UniProtKB-EC"/>
</dbReference>
<evidence type="ECO:0000313" key="7">
    <source>
        <dbReference type="Proteomes" id="UP001431313"/>
    </source>
</evidence>
<feature type="binding site" evidence="5">
    <location>
        <position position="78"/>
    </location>
    <ligand>
        <name>FAD</name>
        <dbReference type="ChEBI" id="CHEBI:57692"/>
        <note>ligand shared between neighboring subunits</note>
    </ligand>
</feature>
<comment type="catalytic activity">
    <reaction evidence="5">
        <text>dUMP + (6R)-5,10-methylene-5,6,7,8-tetrahydrofolate + NADPH + H(+) = dTMP + (6S)-5,6,7,8-tetrahydrofolate + NADP(+)</text>
        <dbReference type="Rhea" id="RHEA:29043"/>
        <dbReference type="ChEBI" id="CHEBI:15378"/>
        <dbReference type="ChEBI" id="CHEBI:15636"/>
        <dbReference type="ChEBI" id="CHEBI:57453"/>
        <dbReference type="ChEBI" id="CHEBI:57783"/>
        <dbReference type="ChEBI" id="CHEBI:58349"/>
        <dbReference type="ChEBI" id="CHEBI:63528"/>
        <dbReference type="ChEBI" id="CHEBI:246422"/>
        <dbReference type="EC" id="2.1.1.148"/>
    </reaction>
</comment>
<feature type="binding site" evidence="5">
    <location>
        <begin position="197"/>
        <end position="199"/>
    </location>
    <ligand>
        <name>FAD</name>
        <dbReference type="ChEBI" id="CHEBI:57692"/>
        <note>ligand shared between neighboring subunits</note>
    </ligand>
</feature>
<dbReference type="EMBL" id="JANUGQ010000001">
    <property type="protein sequence ID" value="MCS0634262.1"/>
    <property type="molecule type" value="Genomic_DNA"/>
</dbReference>
<dbReference type="CDD" id="cd20175">
    <property type="entry name" value="ThyX"/>
    <property type="match status" value="1"/>
</dbReference>
<evidence type="ECO:0000256" key="1">
    <source>
        <dbReference type="ARBA" id="ARBA00022603"/>
    </source>
</evidence>
<dbReference type="SUPFAM" id="SSF69796">
    <property type="entry name" value="Thymidylate synthase-complementing protein Thy1"/>
    <property type="match status" value="1"/>
</dbReference>
<comment type="cofactor">
    <cofactor evidence="5">
        <name>FAD</name>
        <dbReference type="ChEBI" id="CHEBI:57692"/>
    </cofactor>
    <text evidence="5">Binds 4 FAD per tetramer. Each FAD binding site is formed by three monomers.</text>
</comment>
<evidence type="ECO:0000256" key="4">
    <source>
        <dbReference type="ARBA" id="ARBA00022827"/>
    </source>
</evidence>
<feature type="binding site" description="in other chain" evidence="5">
    <location>
        <position position="181"/>
    </location>
    <ligand>
        <name>dUMP</name>
        <dbReference type="ChEBI" id="CHEBI:246422"/>
        <note>ligand shared between dimeric partners</note>
    </ligand>
</feature>
<feature type="binding site" evidence="5">
    <location>
        <position position="208"/>
    </location>
    <ligand>
        <name>dUMP</name>
        <dbReference type="ChEBI" id="CHEBI:246422"/>
        <note>ligand shared between dimeric partners</note>
    </ligand>
</feature>
<dbReference type="NCBIfam" id="TIGR02170">
    <property type="entry name" value="thyX"/>
    <property type="match status" value="1"/>
</dbReference>
<gene>
    <name evidence="5 6" type="primary">thyX</name>
    <name evidence="6" type="ORF">NX801_00985</name>
</gene>
<dbReference type="InterPro" id="IPR003669">
    <property type="entry name" value="Thymidylate_synthase_ThyX"/>
</dbReference>
<dbReference type="PANTHER" id="PTHR34934">
    <property type="entry name" value="FLAVIN-DEPENDENT THYMIDYLATE SYNTHASE"/>
    <property type="match status" value="1"/>
</dbReference>
<dbReference type="Proteomes" id="UP001431313">
    <property type="component" value="Unassembled WGS sequence"/>
</dbReference>
<dbReference type="InterPro" id="IPR036098">
    <property type="entry name" value="Thymidylate_synthase_ThyX_sf"/>
</dbReference>
<feature type="binding site" evidence="5">
    <location>
        <position position="109"/>
    </location>
    <ligand>
        <name>FAD</name>
        <dbReference type="ChEBI" id="CHEBI:57692"/>
        <note>ligand shared between neighboring subunits</note>
    </ligand>
</feature>
<dbReference type="PANTHER" id="PTHR34934:SF1">
    <property type="entry name" value="FLAVIN-DEPENDENT THYMIDYLATE SYNTHASE"/>
    <property type="match status" value="1"/>
</dbReference>
<keyword evidence="1 5" id="KW-0489">Methyltransferase</keyword>
<comment type="caution">
    <text evidence="5">Lacks conserved residue(s) required for the propagation of feature annotation.</text>
</comment>
<comment type="similarity">
    <text evidence="5">Belongs to the thymidylate synthase ThyX family.</text>
</comment>
<feature type="binding site" description="in other chain" evidence="5">
    <location>
        <begin position="109"/>
        <end position="113"/>
    </location>
    <ligand>
        <name>dUMP</name>
        <dbReference type="ChEBI" id="CHEBI:246422"/>
        <note>ligand shared between dimeric partners</note>
    </ligand>
</feature>
<dbReference type="GO" id="GO:0032259">
    <property type="term" value="P:methylation"/>
    <property type="evidence" value="ECO:0007669"/>
    <property type="project" value="UniProtKB-KW"/>
</dbReference>
<feature type="binding site" evidence="5">
    <location>
        <position position="203"/>
    </location>
    <ligand>
        <name>FAD</name>
        <dbReference type="ChEBI" id="CHEBI:57692"/>
        <note>ligand shared between neighboring subunits</note>
    </ligand>
</feature>
<feature type="active site" description="Involved in ionization of N3 of dUMP, leading to its activation" evidence="5">
    <location>
        <position position="208"/>
    </location>
</feature>
<evidence type="ECO:0000256" key="2">
    <source>
        <dbReference type="ARBA" id="ARBA00022630"/>
    </source>
</evidence>
<dbReference type="Pfam" id="PF02511">
    <property type="entry name" value="Thy1"/>
    <property type="match status" value="1"/>
</dbReference>
<keyword evidence="3 5" id="KW-0545">Nucleotide biosynthesis</keyword>
<accession>A0ABT2CAX4</accession>
<evidence type="ECO:0000256" key="3">
    <source>
        <dbReference type="ARBA" id="ARBA00022727"/>
    </source>
</evidence>
<organism evidence="6 7">
    <name type="scientific">Streptomyces pyxinae</name>
    <dbReference type="NCBI Taxonomy" id="2970734"/>
    <lineage>
        <taxon>Bacteria</taxon>
        <taxon>Bacillati</taxon>
        <taxon>Actinomycetota</taxon>
        <taxon>Actinomycetes</taxon>
        <taxon>Kitasatosporales</taxon>
        <taxon>Streptomycetaceae</taxon>
        <taxon>Streptomyces</taxon>
    </lineage>
</organism>
<dbReference type="Gene3D" id="3.30.1360.170">
    <property type="match status" value="1"/>
</dbReference>
<name>A0ABT2CAX4_9ACTN</name>
<proteinExistence type="inferred from homology"/>
<dbReference type="PROSITE" id="PS51331">
    <property type="entry name" value="THYX"/>
    <property type="match status" value="1"/>
</dbReference>
<evidence type="ECO:0000313" key="6">
    <source>
        <dbReference type="EMBL" id="MCS0634262.1"/>
    </source>
</evidence>
<comment type="caution">
    <text evidence="6">The sequence shown here is derived from an EMBL/GenBank/DDBJ whole genome shotgun (WGS) entry which is preliminary data.</text>
</comment>
<dbReference type="EC" id="2.1.1.148" evidence="5"/>
<keyword evidence="5 6" id="KW-0808">Transferase</keyword>
<sequence>MTISPSIESETIESTVLGPEIELRSHISVELVDHTASDLGVVRAARVSTAGEEAHREERGDEYIGGLIRYLMRSRHGSPFEHNSMTFLVHAPIFTIRHMMRHRMWSFNEESARYKDLESVFYVPDRDRALKQVGKPGHYQYVPGSEQDYELVSEATSQAYRAAFCEYQRMLDAGIARELARVVLPVATYSTVYATCNARSLMHFLGLRTNRADATYVSHPQREIELVAEQMEAQFARLMPLTHEAFEKFGRVSP</sequence>
<dbReference type="HAMAP" id="MF_01408">
    <property type="entry name" value="ThyX"/>
    <property type="match status" value="1"/>
</dbReference>
<protein>
    <recommendedName>
        <fullName evidence="5">Flavin-dependent thymidylate synthase</fullName>
        <shortName evidence="5">FDTS</shortName>
        <ecNumber evidence="5">2.1.1.148</ecNumber>
    </recommendedName>
    <alternativeName>
        <fullName evidence="5">FAD-dependent thymidylate synthase</fullName>
    </alternativeName>
    <alternativeName>
        <fullName evidence="5">Thymidylate synthase ThyX</fullName>
        <shortName evidence="5">TS</shortName>
        <shortName evidence="5">TSase</shortName>
    </alternativeName>
</protein>
<comment type="function">
    <text evidence="5">Catalyzes the reductive methylation of 2'-deoxyuridine-5'-monophosphate (dUMP) to 2'-deoxythymidine-5'-monophosphate (dTMP) while utilizing 5,10-methylenetetrahydrofolate (mTHF) as the methyl donor, and NADPH and FADH(2) as the reductant.</text>
</comment>
<evidence type="ECO:0000256" key="5">
    <source>
        <dbReference type="HAMAP-Rule" id="MF_01408"/>
    </source>
</evidence>
<keyword evidence="2 5" id="KW-0285">Flavoprotein</keyword>
<dbReference type="RefSeq" id="WP_258784792.1">
    <property type="nucleotide sequence ID" value="NZ_JANUGQ010000001.1"/>
</dbReference>
<comment type="pathway">
    <text evidence="5">Pyrimidine metabolism; dTTP biosynthesis.</text>
</comment>
<keyword evidence="4 5" id="KW-0274">FAD</keyword>
<keyword evidence="7" id="KW-1185">Reference proteome</keyword>
<keyword evidence="5" id="KW-0521">NADP</keyword>
<comment type="subunit">
    <text evidence="5">Homotetramer.</text>
</comment>